<protein>
    <submittedName>
        <fullName evidence="2">Unannotated protein</fullName>
    </submittedName>
</protein>
<dbReference type="EMBL" id="CAEZWU010000248">
    <property type="protein sequence ID" value="CAB4679658.1"/>
    <property type="molecule type" value="Genomic_DNA"/>
</dbReference>
<gene>
    <name evidence="1" type="ORF">UFOPK2292_01336</name>
    <name evidence="2" type="ORF">UFOPK2855_00677</name>
    <name evidence="3" type="ORF">UFOPK3026_00616</name>
    <name evidence="4" type="ORF">UFOPK4020_00217</name>
</gene>
<dbReference type="EMBL" id="CAFBOV010000025">
    <property type="protein sequence ID" value="CAB4990333.1"/>
    <property type="molecule type" value="Genomic_DNA"/>
</dbReference>
<dbReference type="AlphaFoldDB" id="A0A6J6UP63"/>
<reference evidence="2" key="1">
    <citation type="submission" date="2020-05" db="EMBL/GenBank/DDBJ databases">
        <authorList>
            <person name="Chiriac C."/>
            <person name="Salcher M."/>
            <person name="Ghai R."/>
            <person name="Kavagutti S V."/>
        </authorList>
    </citation>
    <scope>NUCLEOTIDE SEQUENCE</scope>
</reference>
<evidence type="ECO:0000313" key="4">
    <source>
        <dbReference type="EMBL" id="CAB4990333.1"/>
    </source>
</evidence>
<proteinExistence type="predicted"/>
<evidence type="ECO:0000313" key="1">
    <source>
        <dbReference type="EMBL" id="CAB4679658.1"/>
    </source>
</evidence>
<name>A0A6J6UP63_9ZZZZ</name>
<evidence type="ECO:0000313" key="3">
    <source>
        <dbReference type="EMBL" id="CAB4802232.1"/>
    </source>
</evidence>
<evidence type="ECO:0000313" key="2">
    <source>
        <dbReference type="EMBL" id="CAB4761286.1"/>
    </source>
</evidence>
<sequence length="63" mass="6935">MFDKTSPENYLSNIAALDEPLFTGRKGIAYDWQSLLLPSEIAFDASLHALLNAGKDDSATRYA</sequence>
<dbReference type="EMBL" id="CAEZZK010000118">
    <property type="protein sequence ID" value="CAB4761286.1"/>
    <property type="molecule type" value="Genomic_DNA"/>
</dbReference>
<dbReference type="EMBL" id="CAFAAP010000076">
    <property type="protein sequence ID" value="CAB4802232.1"/>
    <property type="molecule type" value="Genomic_DNA"/>
</dbReference>
<accession>A0A6J6UP63</accession>
<organism evidence="2">
    <name type="scientific">freshwater metagenome</name>
    <dbReference type="NCBI Taxonomy" id="449393"/>
    <lineage>
        <taxon>unclassified sequences</taxon>
        <taxon>metagenomes</taxon>
        <taxon>ecological metagenomes</taxon>
    </lineage>
</organism>